<protein>
    <submittedName>
        <fullName evidence="1">Uncharacterized protein</fullName>
    </submittedName>
</protein>
<dbReference type="EMBL" id="JH816558">
    <property type="protein sequence ID" value="EKC37074.1"/>
    <property type="molecule type" value="Genomic_DNA"/>
</dbReference>
<reference evidence="1" key="1">
    <citation type="journal article" date="2012" name="Nature">
        <title>The oyster genome reveals stress adaptation and complexity of shell formation.</title>
        <authorList>
            <person name="Zhang G."/>
            <person name="Fang X."/>
            <person name="Guo X."/>
            <person name="Li L."/>
            <person name="Luo R."/>
            <person name="Xu F."/>
            <person name="Yang P."/>
            <person name="Zhang L."/>
            <person name="Wang X."/>
            <person name="Qi H."/>
            <person name="Xiong Z."/>
            <person name="Que H."/>
            <person name="Xie Y."/>
            <person name="Holland P.W."/>
            <person name="Paps J."/>
            <person name="Zhu Y."/>
            <person name="Wu F."/>
            <person name="Chen Y."/>
            <person name="Wang J."/>
            <person name="Peng C."/>
            <person name="Meng J."/>
            <person name="Yang L."/>
            <person name="Liu J."/>
            <person name="Wen B."/>
            <person name="Zhang N."/>
            <person name="Huang Z."/>
            <person name="Zhu Q."/>
            <person name="Feng Y."/>
            <person name="Mount A."/>
            <person name="Hedgecock D."/>
            <person name="Xu Z."/>
            <person name="Liu Y."/>
            <person name="Domazet-Loso T."/>
            <person name="Du Y."/>
            <person name="Sun X."/>
            <person name="Zhang S."/>
            <person name="Liu B."/>
            <person name="Cheng P."/>
            <person name="Jiang X."/>
            <person name="Li J."/>
            <person name="Fan D."/>
            <person name="Wang W."/>
            <person name="Fu W."/>
            <person name="Wang T."/>
            <person name="Wang B."/>
            <person name="Zhang J."/>
            <person name="Peng Z."/>
            <person name="Li Y."/>
            <person name="Li N."/>
            <person name="Wang J."/>
            <person name="Chen M."/>
            <person name="He Y."/>
            <person name="Tan F."/>
            <person name="Song X."/>
            <person name="Zheng Q."/>
            <person name="Huang R."/>
            <person name="Yang H."/>
            <person name="Du X."/>
            <person name="Chen L."/>
            <person name="Yang M."/>
            <person name="Gaffney P.M."/>
            <person name="Wang S."/>
            <person name="Luo L."/>
            <person name="She Z."/>
            <person name="Ming Y."/>
            <person name="Huang W."/>
            <person name="Zhang S."/>
            <person name="Huang B."/>
            <person name="Zhang Y."/>
            <person name="Qu T."/>
            <person name="Ni P."/>
            <person name="Miao G."/>
            <person name="Wang J."/>
            <person name="Wang Q."/>
            <person name="Steinberg C.E."/>
            <person name="Wang H."/>
            <person name="Li N."/>
            <person name="Qian L."/>
            <person name="Zhang G."/>
            <person name="Li Y."/>
            <person name="Yang H."/>
            <person name="Liu X."/>
            <person name="Wang J."/>
            <person name="Yin Y."/>
            <person name="Wang J."/>
        </authorList>
    </citation>
    <scope>NUCLEOTIDE SEQUENCE [LARGE SCALE GENOMIC DNA]</scope>
    <source>
        <strain evidence="1">05x7-T-G4-1.051#20</strain>
    </source>
</reference>
<proteinExistence type="predicted"/>
<dbReference type="InParanoid" id="K1R0Z1"/>
<name>K1R0Z1_MAGGI</name>
<organism evidence="1">
    <name type="scientific">Magallana gigas</name>
    <name type="common">Pacific oyster</name>
    <name type="synonym">Crassostrea gigas</name>
    <dbReference type="NCBI Taxonomy" id="29159"/>
    <lineage>
        <taxon>Eukaryota</taxon>
        <taxon>Metazoa</taxon>
        <taxon>Spiralia</taxon>
        <taxon>Lophotrochozoa</taxon>
        <taxon>Mollusca</taxon>
        <taxon>Bivalvia</taxon>
        <taxon>Autobranchia</taxon>
        <taxon>Pteriomorphia</taxon>
        <taxon>Ostreida</taxon>
        <taxon>Ostreoidea</taxon>
        <taxon>Ostreidae</taxon>
        <taxon>Magallana</taxon>
    </lineage>
</organism>
<dbReference type="HOGENOM" id="CLU_2123432_0_0_1"/>
<evidence type="ECO:0000313" key="1">
    <source>
        <dbReference type="EMBL" id="EKC37074.1"/>
    </source>
</evidence>
<accession>K1R0Z1</accession>
<gene>
    <name evidence="1" type="ORF">CGI_10018810</name>
</gene>
<sequence>MIDDNISENDEKYYTNDMYLKAEELLKKREEKIENDRKRQLEREKEEIIRQHTEKERQEKIDRLNNEYSNRKPSRDVAREEVEEDDTFYNMFYEGLVNAGKYAAKLVVSTFFPQ</sequence>
<dbReference type="AlphaFoldDB" id="K1R0Z1"/>